<keyword evidence="1" id="KW-0479">Metal-binding</keyword>
<organism evidence="3 4">
    <name type="scientific">Paralvinella palmiformis</name>
    <dbReference type="NCBI Taxonomy" id="53620"/>
    <lineage>
        <taxon>Eukaryota</taxon>
        <taxon>Metazoa</taxon>
        <taxon>Spiralia</taxon>
        <taxon>Lophotrochozoa</taxon>
        <taxon>Annelida</taxon>
        <taxon>Polychaeta</taxon>
        <taxon>Sedentaria</taxon>
        <taxon>Canalipalpata</taxon>
        <taxon>Terebellida</taxon>
        <taxon>Terebelliformia</taxon>
        <taxon>Alvinellidae</taxon>
        <taxon>Paralvinella</taxon>
    </lineage>
</organism>
<sequence length="226" mass="25897">MSLPDMKTYRDINTNSRLPDVTESIISDYLKRFHQKLGTKPQDMYHGDSLESIRHSHKGNEIFIRGHVSAEMKKPCLYEVDIKLDSHGVVDECQCECAVGMGPDAHCKHVMLVLFALTKARDGIKTAETCAQQLHSFQQAKKYNGPPVKMEDVKLVINGSRSHLHNFDPRPVEYRNQLGYPDHFRSVWLNSEAKDIPIRQLFELADIRVVNLDHDYLRDTRGVLPS</sequence>
<keyword evidence="4" id="KW-1185">Reference proteome</keyword>
<keyword evidence="1" id="KW-0862">Zinc</keyword>
<dbReference type="AlphaFoldDB" id="A0AAD9K179"/>
<keyword evidence="1" id="KW-0863">Zinc-finger</keyword>
<evidence type="ECO:0000313" key="3">
    <source>
        <dbReference type="EMBL" id="KAK2162530.1"/>
    </source>
</evidence>
<dbReference type="GO" id="GO:0008270">
    <property type="term" value="F:zinc ion binding"/>
    <property type="evidence" value="ECO:0007669"/>
    <property type="project" value="UniProtKB-KW"/>
</dbReference>
<comment type="caution">
    <text evidence="3">The sequence shown here is derived from an EMBL/GenBank/DDBJ whole genome shotgun (WGS) entry which is preliminary data.</text>
</comment>
<name>A0AAD9K179_9ANNE</name>
<dbReference type="EMBL" id="JAODUP010000097">
    <property type="protein sequence ID" value="KAK2162530.1"/>
    <property type="molecule type" value="Genomic_DNA"/>
</dbReference>
<dbReference type="PROSITE" id="PS50966">
    <property type="entry name" value="ZF_SWIM"/>
    <property type="match status" value="1"/>
</dbReference>
<accession>A0AAD9K179</accession>
<evidence type="ECO:0000256" key="1">
    <source>
        <dbReference type="PROSITE-ProRule" id="PRU00325"/>
    </source>
</evidence>
<proteinExistence type="predicted"/>
<feature type="domain" description="SWIM-type" evidence="2">
    <location>
        <begin position="78"/>
        <end position="118"/>
    </location>
</feature>
<protein>
    <recommendedName>
        <fullName evidence="2">SWIM-type domain-containing protein</fullName>
    </recommendedName>
</protein>
<evidence type="ECO:0000259" key="2">
    <source>
        <dbReference type="PROSITE" id="PS50966"/>
    </source>
</evidence>
<dbReference type="Proteomes" id="UP001208570">
    <property type="component" value="Unassembled WGS sequence"/>
</dbReference>
<dbReference type="InterPro" id="IPR007527">
    <property type="entry name" value="Znf_SWIM"/>
</dbReference>
<gene>
    <name evidence="3" type="ORF">LSH36_97g07062</name>
</gene>
<evidence type="ECO:0000313" key="4">
    <source>
        <dbReference type="Proteomes" id="UP001208570"/>
    </source>
</evidence>
<reference evidence="3" key="1">
    <citation type="journal article" date="2023" name="Mol. Biol. Evol.">
        <title>Third-Generation Sequencing Reveals the Adaptive Role of the Epigenome in Three Deep-Sea Polychaetes.</title>
        <authorList>
            <person name="Perez M."/>
            <person name="Aroh O."/>
            <person name="Sun Y."/>
            <person name="Lan Y."/>
            <person name="Juniper S.K."/>
            <person name="Young C.R."/>
            <person name="Angers B."/>
            <person name="Qian P.Y."/>
        </authorList>
    </citation>
    <scope>NUCLEOTIDE SEQUENCE</scope>
    <source>
        <strain evidence="3">P08H-3</strain>
    </source>
</reference>